<dbReference type="SUPFAM" id="SSF57938">
    <property type="entry name" value="DnaJ/Hsp40 cysteine-rich domain"/>
    <property type="match status" value="1"/>
</dbReference>
<keyword evidence="2" id="KW-1185">Reference proteome</keyword>
<protein>
    <submittedName>
        <fullName evidence="1">Methionine aminopeptidase</fullName>
    </submittedName>
</protein>
<name>A0A4S4BMH1_9BACI</name>
<accession>A0A4S4BMH1</accession>
<dbReference type="Gene3D" id="6.20.20.10">
    <property type="match status" value="1"/>
</dbReference>
<gene>
    <name evidence="1" type="ORF">E6W99_22700</name>
</gene>
<dbReference type="RefSeq" id="WP_136358130.1">
    <property type="nucleotide sequence ID" value="NZ_CP046266.1"/>
</dbReference>
<dbReference type="EMBL" id="SSNT01000023">
    <property type="protein sequence ID" value="THF76020.1"/>
    <property type="molecule type" value="Genomic_DNA"/>
</dbReference>
<dbReference type="OrthoDB" id="2882832at2"/>
<dbReference type="Proteomes" id="UP000310334">
    <property type="component" value="Unassembled WGS sequence"/>
</dbReference>
<reference evidence="1 2" key="1">
    <citation type="submission" date="2019-04" db="EMBL/GenBank/DDBJ databases">
        <title>Bacillus sediminilitoris sp. nov., isolated from a tidal flat sediment on the East China Sea.</title>
        <authorList>
            <person name="Wei Y."/>
            <person name="Mao H."/>
            <person name="Fang J."/>
        </authorList>
    </citation>
    <scope>NUCLEOTIDE SEQUENCE [LARGE SCALE GENOMIC DNA]</scope>
    <source>
        <strain evidence="1 2">DSL-17</strain>
    </source>
</reference>
<evidence type="ECO:0000313" key="1">
    <source>
        <dbReference type="EMBL" id="THF76020.1"/>
    </source>
</evidence>
<dbReference type="GO" id="GO:0004177">
    <property type="term" value="F:aminopeptidase activity"/>
    <property type="evidence" value="ECO:0007669"/>
    <property type="project" value="UniProtKB-KW"/>
</dbReference>
<keyword evidence="1" id="KW-0378">Hydrolase</keyword>
<dbReference type="AlphaFoldDB" id="A0A4S4BMH1"/>
<sequence>MGILNGFSQWKQSRYEKVVTDMESLGKCPDCRGRGFTSSYSSVYIPNFDAFFDCPGCNGTGNFTDWNLNQQQFH</sequence>
<keyword evidence="1" id="KW-0031">Aminopeptidase</keyword>
<comment type="caution">
    <text evidence="1">The sequence shown here is derived from an EMBL/GenBank/DDBJ whole genome shotgun (WGS) entry which is preliminary data.</text>
</comment>
<dbReference type="InterPro" id="IPR036410">
    <property type="entry name" value="HSP_DnaJ_Cys-rich_dom_sf"/>
</dbReference>
<keyword evidence="1" id="KW-0645">Protease</keyword>
<proteinExistence type="predicted"/>
<evidence type="ECO:0000313" key="2">
    <source>
        <dbReference type="Proteomes" id="UP000310334"/>
    </source>
</evidence>
<organism evidence="1 2">
    <name type="scientific">Metabacillus sediminilitoris</name>
    <dbReference type="NCBI Taxonomy" id="2567941"/>
    <lineage>
        <taxon>Bacteria</taxon>
        <taxon>Bacillati</taxon>
        <taxon>Bacillota</taxon>
        <taxon>Bacilli</taxon>
        <taxon>Bacillales</taxon>
        <taxon>Bacillaceae</taxon>
        <taxon>Metabacillus</taxon>
    </lineage>
</organism>